<comment type="caution">
    <text evidence="2">The sequence shown here is derived from an EMBL/GenBank/DDBJ whole genome shotgun (WGS) entry which is preliminary data.</text>
</comment>
<name>A0ABR2KDI3_9EUKA</name>
<keyword evidence="3" id="KW-1185">Reference proteome</keyword>
<proteinExistence type="predicted"/>
<dbReference type="EMBL" id="JAPFFF010000005">
    <property type="protein sequence ID" value="KAK8889180.1"/>
    <property type="molecule type" value="Genomic_DNA"/>
</dbReference>
<evidence type="ECO:0000313" key="2">
    <source>
        <dbReference type="EMBL" id="KAK8889180.1"/>
    </source>
</evidence>
<feature type="region of interest" description="Disordered" evidence="1">
    <location>
        <begin position="1"/>
        <end position="20"/>
    </location>
</feature>
<organism evidence="2 3">
    <name type="scientific">Tritrichomonas musculus</name>
    <dbReference type="NCBI Taxonomy" id="1915356"/>
    <lineage>
        <taxon>Eukaryota</taxon>
        <taxon>Metamonada</taxon>
        <taxon>Parabasalia</taxon>
        <taxon>Tritrichomonadida</taxon>
        <taxon>Tritrichomonadidae</taxon>
        <taxon>Tritrichomonas</taxon>
    </lineage>
</organism>
<dbReference type="Proteomes" id="UP001470230">
    <property type="component" value="Unassembled WGS sequence"/>
</dbReference>
<evidence type="ECO:0000256" key="1">
    <source>
        <dbReference type="SAM" id="MobiDB-lite"/>
    </source>
</evidence>
<reference evidence="2 3" key="1">
    <citation type="submission" date="2024-04" db="EMBL/GenBank/DDBJ databases">
        <title>Tritrichomonas musculus Genome.</title>
        <authorList>
            <person name="Alves-Ferreira E."/>
            <person name="Grigg M."/>
            <person name="Lorenzi H."/>
            <person name="Galac M."/>
        </authorList>
    </citation>
    <scope>NUCLEOTIDE SEQUENCE [LARGE SCALE GENOMIC DNA]</scope>
    <source>
        <strain evidence="2 3">EAF2021</strain>
    </source>
</reference>
<evidence type="ECO:0000313" key="3">
    <source>
        <dbReference type="Proteomes" id="UP001470230"/>
    </source>
</evidence>
<sequence>MNSPRTLRSPRSAQSKDKQRPFVNLFKVDFPDNPPKKIRLPKDMKELLKISTEVLELVRPAKQVFNSNNELITDISTIEPKSNLYISCAEPVNDEDEPVYKSRLPKNFNTPTLLKLPAVKQPKPKPKRQDAAQHQAIAASPYTVKENLRDSLLSLYASLTPEHKAQLNCAPALQKLMLDTKQYVVEDSLLSQFIGPTSVISSDELGKQTTQWMMDRLKGLKPEECRFVISGPSQSGKSTLLSIATSLFYQKLQLSNETSNYLIIPINWLLHQIFLDDIQKIYQLMVTTTLNAIRGEHMEFIPIMGALQQWFLSLVTIPAFPPLPPVAIHFDPFPKDVVIGIGRRIHDNWNKKSGLEQFLFETMNFPVVMAHAFGFKNPVFVFDHFESCGYVIEPPDRFTESTNPVNISELLCRIVDGCPFFIASQDDSEFFTIFTINEYKNLSTERMITVEGKHEIMISNPQITLTMDMCRGCPAYCAMFNRLCQMVGEANERAAVKSQFSRLRSVVDITRNEMVKQELLRVCLLLAAADTDDLFDEEKMNMLSSMPELSIKLR</sequence>
<evidence type="ECO:0008006" key="4">
    <source>
        <dbReference type="Google" id="ProtNLM"/>
    </source>
</evidence>
<gene>
    <name evidence="2" type="ORF">M9Y10_033925</name>
</gene>
<protein>
    <recommendedName>
        <fullName evidence="4">NACHT domain-containing protein</fullName>
    </recommendedName>
</protein>
<feature type="compositionally biased region" description="Polar residues" evidence="1">
    <location>
        <begin position="1"/>
        <end position="13"/>
    </location>
</feature>
<accession>A0ABR2KDI3</accession>